<dbReference type="EMBL" id="BMAT01002704">
    <property type="protein sequence ID" value="GFS12197.1"/>
    <property type="molecule type" value="Genomic_DNA"/>
</dbReference>
<evidence type="ECO:0008006" key="3">
    <source>
        <dbReference type="Google" id="ProtNLM"/>
    </source>
</evidence>
<name>A0AAV4IPF5_9GAST</name>
<sequence>MIASLYSANVATQDLWLYNTFILFYSVLVPETSLNQYNRALSFSVSRTAGMFATGHITRFTNSVTRTWCRSHAPHSTEPETFTHLPPAE</sequence>
<gene>
    <name evidence="1" type="ORF">ElyMa_001365900</name>
</gene>
<keyword evidence="2" id="KW-1185">Reference proteome</keyword>
<accession>A0AAV4IPF5</accession>
<organism evidence="1 2">
    <name type="scientific">Elysia marginata</name>
    <dbReference type="NCBI Taxonomy" id="1093978"/>
    <lineage>
        <taxon>Eukaryota</taxon>
        <taxon>Metazoa</taxon>
        <taxon>Spiralia</taxon>
        <taxon>Lophotrochozoa</taxon>
        <taxon>Mollusca</taxon>
        <taxon>Gastropoda</taxon>
        <taxon>Heterobranchia</taxon>
        <taxon>Euthyneura</taxon>
        <taxon>Panpulmonata</taxon>
        <taxon>Sacoglossa</taxon>
        <taxon>Placobranchoidea</taxon>
        <taxon>Plakobranchidae</taxon>
        <taxon>Elysia</taxon>
    </lineage>
</organism>
<evidence type="ECO:0000313" key="2">
    <source>
        <dbReference type="Proteomes" id="UP000762676"/>
    </source>
</evidence>
<dbReference type="AlphaFoldDB" id="A0AAV4IPF5"/>
<proteinExistence type="predicted"/>
<dbReference type="Proteomes" id="UP000762676">
    <property type="component" value="Unassembled WGS sequence"/>
</dbReference>
<protein>
    <recommendedName>
        <fullName evidence="3">Secreted protein</fullName>
    </recommendedName>
</protein>
<comment type="caution">
    <text evidence="1">The sequence shown here is derived from an EMBL/GenBank/DDBJ whole genome shotgun (WGS) entry which is preliminary data.</text>
</comment>
<evidence type="ECO:0000313" key="1">
    <source>
        <dbReference type="EMBL" id="GFS12197.1"/>
    </source>
</evidence>
<reference evidence="1 2" key="1">
    <citation type="journal article" date="2021" name="Elife">
        <title>Chloroplast acquisition without the gene transfer in kleptoplastic sea slugs, Plakobranchus ocellatus.</title>
        <authorList>
            <person name="Maeda T."/>
            <person name="Takahashi S."/>
            <person name="Yoshida T."/>
            <person name="Shimamura S."/>
            <person name="Takaki Y."/>
            <person name="Nagai Y."/>
            <person name="Toyoda A."/>
            <person name="Suzuki Y."/>
            <person name="Arimoto A."/>
            <person name="Ishii H."/>
            <person name="Satoh N."/>
            <person name="Nishiyama T."/>
            <person name="Hasebe M."/>
            <person name="Maruyama T."/>
            <person name="Minagawa J."/>
            <person name="Obokata J."/>
            <person name="Shigenobu S."/>
        </authorList>
    </citation>
    <scope>NUCLEOTIDE SEQUENCE [LARGE SCALE GENOMIC DNA]</scope>
</reference>